<dbReference type="EMBL" id="CAADRP010002074">
    <property type="protein sequence ID" value="VFU60753.1"/>
    <property type="molecule type" value="Genomic_DNA"/>
</dbReference>
<dbReference type="GO" id="GO:0008168">
    <property type="term" value="F:methyltransferase activity"/>
    <property type="evidence" value="ECO:0007669"/>
    <property type="project" value="TreeGrafter"/>
</dbReference>
<protein>
    <recommendedName>
        <fullName evidence="2">Amine oxidase domain-containing protein</fullName>
    </recommendedName>
</protein>
<dbReference type="PANTHER" id="PTHR43675">
    <property type="entry name" value="ARSENITE METHYLTRANSFERASE"/>
    <property type="match status" value="1"/>
</dbReference>
<dbReference type="Pfam" id="PF02353">
    <property type="entry name" value="CMAS"/>
    <property type="match status" value="4"/>
</dbReference>
<gene>
    <name evidence="1" type="ORF">SVIM_LOCUS451001</name>
</gene>
<dbReference type="Gene3D" id="3.40.50.150">
    <property type="entry name" value="Vaccinia Virus protein VP39"/>
    <property type="match status" value="4"/>
</dbReference>
<dbReference type="InterPro" id="IPR026669">
    <property type="entry name" value="Arsenite_MeTrfase-like"/>
</dbReference>
<reference evidence="1" key="1">
    <citation type="submission" date="2019-03" db="EMBL/GenBank/DDBJ databases">
        <authorList>
            <person name="Mank J."/>
            <person name="Almeida P."/>
        </authorList>
    </citation>
    <scope>NUCLEOTIDE SEQUENCE</scope>
    <source>
        <strain evidence="1">78183</strain>
    </source>
</reference>
<proteinExistence type="predicted"/>
<dbReference type="SUPFAM" id="SSF53335">
    <property type="entry name" value="S-adenosyl-L-methionine-dependent methyltransferases"/>
    <property type="match status" value="4"/>
</dbReference>
<dbReference type="PANTHER" id="PTHR43675:SF25">
    <property type="entry name" value="CYCLOPROPANE FATTY ACID SYNTHASE"/>
    <property type="match status" value="1"/>
</dbReference>
<evidence type="ECO:0000313" key="1">
    <source>
        <dbReference type="EMBL" id="VFU60753.1"/>
    </source>
</evidence>
<sequence length="1575" mass="180636">MPFDLDCAVAVLIANRDANKSISKVSKNSYDKYIIQQRNLLFDFFMILCDHIISFVIEFRGWWTPSFFTAIIASAKFFLQHVLRQNTLTQARRNMSHSYDLGNEFFSLFLGETMAYSTAIFKTEDEDLNTAQLRKINALIEKARIDKKHEILEIGCGWGTFAIEVVKQTGCKYTGLTLSVEQLKYAEMKVKEAGLQDNIRLLLCDYRELPKGYKYDRISMWVMNTWRTILVSENQHWRKMDFLFYSISISIECKKETRSYTPAVTTILAAKLGIMAAADCSSGKTCIHQKQMAPSRLEAWARLFVTRYLGSHISTDGLILEEEGGETFTFEGTSKKCNLEAVLKVHNPQFYWKVMTRADMGLADAYIDGDFSFADKDQGLLDLFMVLVANRDANKSISEVSKKRGWWTPSLFVVGIASAKFFLQHVLRQNTLTQARRNISRHYDLSNEFFSLFLKETMAYSTAIFKTEDEDLNTAQLRKISALIEKARIDKKHEILEIGFGWGTFAIEAVKQTGCKYTGLTLSVEQLKYAEMKVKEAGLQDNIRLLLCDYRELPKGYNEMIEHVGHEYMEDYFSICESALAEDGLLVLQFISIPDERYDEYRRSSDFIKEYIFPGGCLPSLSRITSAMSVASRLSVEHVENLGSHYYFTLRCWRKNFLENKRKILSLGFDEKFIRTWEYYFDYCAAGFKTYTLGDYQVVFSRPGNVVALGNPYKVAAADCSSGETCAALIHRKQMAPSRLEAWARLFVTKYLGSHISTDRLILEEEGGETLTFEGTSKKYNLEAVLKVHNPQFYWKVMTRAGIGLADAYIDGDFSFLTKTKVLNANRVASKSISKLNKKRGWWTPFLFTAGIASAKFFLQNVLRQNTLTQARRNISRHYDLSNELFSLFLGETMAYSSAIFKTEDEDLNTAQLRKINALIEKARIDKNHEILDIGCGWGTFAIEVVKQTGCKYTGITLSVEQLKYAEVKVKEAGLQDNIKLVLCDYRELPKGCKYDRIHVGHEYMKEFFSSCESALAEDGLFVLQFISVPDERYDECRRNSDFLKEYIFPGGCLPSLSRITSAMSVASRLSVEHVENLGSHYYFTLRCWRKNFLENKSKILSLGFDEKFIRTWEYYFDYCAAAFKTYNLGDYQVVFSRPGNVAALGNPYKVWRVAIKLSRAARTNCLQDEEEGGETFTFEGTGKKFNLEVVLKVHNPQFYWKVMTRADIGLADAYIDGDFSLADKDQGLLDLVMVLIANRDANNSISEVNKKRGWWTPTLFTAGIASAKFFLQHVLRQNTLTQARRNVSRHYDLGNKFFSLFLGETMQYSSAIFKTEDEDLNTAQLRKISALIEKARIDKNHEILEIGFGWGAFAIEAVKQTGCKYTGVTLSVEQLKYAEMKVKEAGLQDNIRLLLCDYRELPKGYKYDRIQVGHEYMEVFFSSCESALAEDGLFVLQCISVSDQRYDEHRRSSDFMKEYIFPGGCSPSLSRITLAMSVASRLSVEHVENLGIHYYFTLRCWRKNFLENKSKIISLGFDEKFIRTWEYYFDYCAAGYKSYTLCDYQVVFSRPGNIVALGNPYKGFPSAYQHLSLI</sequence>
<dbReference type="CDD" id="cd02440">
    <property type="entry name" value="AdoMet_MTases"/>
    <property type="match status" value="4"/>
</dbReference>
<evidence type="ECO:0008006" key="2">
    <source>
        <dbReference type="Google" id="ProtNLM"/>
    </source>
</evidence>
<accession>A0A6N2N438</accession>
<organism evidence="1">
    <name type="scientific">Salix viminalis</name>
    <name type="common">Common osier</name>
    <name type="synonym">Basket willow</name>
    <dbReference type="NCBI Taxonomy" id="40686"/>
    <lineage>
        <taxon>Eukaryota</taxon>
        <taxon>Viridiplantae</taxon>
        <taxon>Streptophyta</taxon>
        <taxon>Embryophyta</taxon>
        <taxon>Tracheophyta</taxon>
        <taxon>Spermatophyta</taxon>
        <taxon>Magnoliopsida</taxon>
        <taxon>eudicotyledons</taxon>
        <taxon>Gunneridae</taxon>
        <taxon>Pentapetalae</taxon>
        <taxon>rosids</taxon>
        <taxon>fabids</taxon>
        <taxon>Malpighiales</taxon>
        <taxon>Salicaceae</taxon>
        <taxon>Saliceae</taxon>
        <taxon>Salix</taxon>
    </lineage>
</organism>
<dbReference type="InterPro" id="IPR029063">
    <property type="entry name" value="SAM-dependent_MTases_sf"/>
</dbReference>
<name>A0A6N2N438_SALVM</name>